<evidence type="ECO:0000256" key="1">
    <source>
        <dbReference type="SAM" id="MobiDB-lite"/>
    </source>
</evidence>
<evidence type="ECO:0000313" key="3">
    <source>
        <dbReference type="Proteomes" id="UP001501599"/>
    </source>
</evidence>
<feature type="region of interest" description="Disordered" evidence="1">
    <location>
        <begin position="1"/>
        <end position="21"/>
    </location>
</feature>
<dbReference type="Proteomes" id="UP001501599">
    <property type="component" value="Unassembled WGS sequence"/>
</dbReference>
<evidence type="ECO:0000313" key="2">
    <source>
        <dbReference type="EMBL" id="GAA2173110.1"/>
    </source>
</evidence>
<comment type="caution">
    <text evidence="2">The sequence shown here is derived from an EMBL/GenBank/DDBJ whole genome shotgun (WGS) entry which is preliminary data.</text>
</comment>
<organism evidence="2 3">
    <name type="scientific">Agrococcus versicolor</name>
    <dbReference type="NCBI Taxonomy" id="501482"/>
    <lineage>
        <taxon>Bacteria</taxon>
        <taxon>Bacillati</taxon>
        <taxon>Actinomycetota</taxon>
        <taxon>Actinomycetes</taxon>
        <taxon>Micrococcales</taxon>
        <taxon>Microbacteriaceae</taxon>
        <taxon>Agrococcus</taxon>
    </lineage>
</organism>
<keyword evidence="3" id="KW-1185">Reference proteome</keyword>
<gene>
    <name evidence="2" type="ORF">GCM10009846_13710</name>
</gene>
<sequence>MQASPPSLDAMSESRRSRVGSPSALNAIARCSACSGGIADAVAGLQHAAAIVVADALMHPS</sequence>
<accession>A0ABN3API3</accession>
<proteinExistence type="predicted"/>
<reference evidence="2 3" key="1">
    <citation type="journal article" date="2019" name="Int. J. Syst. Evol. Microbiol.">
        <title>The Global Catalogue of Microorganisms (GCM) 10K type strain sequencing project: providing services to taxonomists for standard genome sequencing and annotation.</title>
        <authorList>
            <consortium name="The Broad Institute Genomics Platform"/>
            <consortium name="The Broad Institute Genome Sequencing Center for Infectious Disease"/>
            <person name="Wu L."/>
            <person name="Ma J."/>
        </authorList>
    </citation>
    <scope>NUCLEOTIDE SEQUENCE [LARGE SCALE GENOMIC DNA]</scope>
    <source>
        <strain evidence="2 3">JCM 16026</strain>
    </source>
</reference>
<protein>
    <submittedName>
        <fullName evidence="2">Uncharacterized protein</fullName>
    </submittedName>
</protein>
<name>A0ABN3API3_9MICO</name>
<dbReference type="EMBL" id="BAAAQT010000005">
    <property type="protein sequence ID" value="GAA2173110.1"/>
    <property type="molecule type" value="Genomic_DNA"/>
</dbReference>